<dbReference type="EMBL" id="CP002154">
    <property type="protein sequence ID" value="ADM41150.1"/>
    <property type="molecule type" value="Genomic_DNA"/>
</dbReference>
<feature type="compositionally biased region" description="Basic and acidic residues" evidence="5">
    <location>
        <begin position="56"/>
        <end position="71"/>
    </location>
</feature>
<evidence type="ECO:0000256" key="3">
    <source>
        <dbReference type="ARBA" id="ARBA00022989"/>
    </source>
</evidence>
<dbReference type="NCBIfam" id="NF010185">
    <property type="entry name" value="PRK13664.1"/>
    <property type="match status" value="1"/>
</dbReference>
<evidence type="ECO:0000256" key="6">
    <source>
        <dbReference type="SAM" id="Phobius"/>
    </source>
</evidence>
<evidence type="ECO:0000313" key="8">
    <source>
        <dbReference type="Proteomes" id="UP000002230"/>
    </source>
</evidence>
<keyword evidence="1" id="KW-1003">Cell membrane</keyword>
<evidence type="ECO:0000256" key="4">
    <source>
        <dbReference type="ARBA" id="ARBA00023136"/>
    </source>
</evidence>
<keyword evidence="4 6" id="KW-0472">Membrane</keyword>
<reference evidence="7 8" key="2">
    <citation type="journal article" date="2011" name="BMC Immunol.">
        <title>Comparison of static immersion and intravenous injection systems for exposure of zebrafish embryos to the natural pathogen Edwardsiella tarda.</title>
        <authorList>
            <person name="van Soest J.J."/>
            <person name="Stockhammer O.W."/>
            <person name="Ordas A."/>
            <person name="Bloemberg G.V."/>
            <person name="Spaink H.P."/>
            <person name="Meijer A.H."/>
        </authorList>
    </citation>
    <scope>NUCLEOTIDE SEQUENCE [LARGE SCALE GENOMIC DNA]</scope>
    <source>
        <strain evidence="7 8">FL6-60</strain>
    </source>
</reference>
<organism evidence="7 8">
    <name type="scientific">Edwardsiella tarda (strain FL6-60)</name>
    <dbReference type="NCBI Taxonomy" id="718251"/>
    <lineage>
        <taxon>Bacteria</taxon>
        <taxon>Pseudomonadati</taxon>
        <taxon>Pseudomonadota</taxon>
        <taxon>Gammaproteobacteria</taxon>
        <taxon>Enterobacterales</taxon>
        <taxon>Hafniaceae</taxon>
        <taxon>Edwardsiella</taxon>
    </lineage>
</organism>
<feature type="region of interest" description="Disordered" evidence="5">
    <location>
        <begin position="37"/>
        <end position="71"/>
    </location>
</feature>
<dbReference type="Pfam" id="PF13980">
    <property type="entry name" value="UPF0370"/>
    <property type="match status" value="1"/>
</dbReference>
<dbReference type="AlphaFoldDB" id="A0A0H3DRH3"/>
<name>A0A0H3DRH3_EDWTF</name>
<gene>
    <name evidence="7" type="ordered locus">ETAF_1031</name>
</gene>
<dbReference type="HOGENOM" id="CLU_198936_0_0_6"/>
<evidence type="ECO:0000256" key="1">
    <source>
        <dbReference type="ARBA" id="ARBA00022475"/>
    </source>
</evidence>
<reference evidence="8" key="1">
    <citation type="submission" date="2010-08" db="EMBL/GenBank/DDBJ databases">
        <title>Genome comparisons of Edwardsiella bacteria analysed using deep sequencing technology.</title>
        <authorList>
            <person name="van Soest J.J."/>
            <person name="Henkel C.V."/>
            <person name="Jansen H.J."/>
            <person name="van den Hondel C.A.M.J.J."/>
            <person name="Bloemberg G.V."/>
            <person name="Meijer A.H."/>
            <person name="Spaink H.P."/>
        </authorList>
    </citation>
    <scope>NUCLEOTIDE SEQUENCE [LARGE SCALE GENOMIC DNA]</scope>
    <source>
        <strain evidence="8">FL6-60</strain>
    </source>
</reference>
<accession>A0A0H3DRH3</accession>
<dbReference type="InterPro" id="IPR020910">
    <property type="entry name" value="UPF0370"/>
</dbReference>
<keyword evidence="8" id="KW-1185">Reference proteome</keyword>
<evidence type="ECO:0000256" key="5">
    <source>
        <dbReference type="SAM" id="MobiDB-lite"/>
    </source>
</evidence>
<evidence type="ECO:0000256" key="2">
    <source>
        <dbReference type="ARBA" id="ARBA00022692"/>
    </source>
</evidence>
<proteinExistence type="predicted"/>
<feature type="compositionally biased region" description="Basic and acidic residues" evidence="5">
    <location>
        <begin position="37"/>
        <end position="47"/>
    </location>
</feature>
<dbReference type="Proteomes" id="UP000002230">
    <property type="component" value="Chromosome"/>
</dbReference>
<keyword evidence="2 6" id="KW-0812">Transmembrane</keyword>
<sequence length="71" mass="8631">MSWLADYWWVILLILIGMIWNGIKALMRVNPKHYLDDRPPLPPHRDNNAQWDDDDWPRQDKDKNKDRAPHK</sequence>
<feature type="transmembrane region" description="Helical" evidence="6">
    <location>
        <begin position="6"/>
        <end position="23"/>
    </location>
</feature>
<dbReference type="PATRIC" id="fig|718251.5.peg.1060"/>
<keyword evidence="3 6" id="KW-1133">Transmembrane helix</keyword>
<dbReference type="KEGG" id="etd:ETAF_1031"/>
<evidence type="ECO:0000313" key="7">
    <source>
        <dbReference type="EMBL" id="ADM41150.1"/>
    </source>
</evidence>
<protein>
    <submittedName>
        <fullName evidence="7">Putative membrane protein</fullName>
    </submittedName>
</protein>